<reference evidence="1" key="3">
    <citation type="submission" date="2025-09" db="UniProtKB">
        <authorList>
            <consortium name="Ensembl"/>
        </authorList>
    </citation>
    <scope>IDENTIFICATION</scope>
</reference>
<evidence type="ECO:0000313" key="2">
    <source>
        <dbReference type="Proteomes" id="UP000007635"/>
    </source>
</evidence>
<organism evidence="1 2">
    <name type="scientific">Gasterosteus aculeatus aculeatus</name>
    <name type="common">three-spined stickleback</name>
    <dbReference type="NCBI Taxonomy" id="481459"/>
    <lineage>
        <taxon>Eukaryota</taxon>
        <taxon>Metazoa</taxon>
        <taxon>Chordata</taxon>
        <taxon>Craniata</taxon>
        <taxon>Vertebrata</taxon>
        <taxon>Euteleostomi</taxon>
        <taxon>Actinopterygii</taxon>
        <taxon>Neopterygii</taxon>
        <taxon>Teleostei</taxon>
        <taxon>Neoteleostei</taxon>
        <taxon>Acanthomorphata</taxon>
        <taxon>Eupercaria</taxon>
        <taxon>Perciformes</taxon>
        <taxon>Cottioidei</taxon>
        <taxon>Gasterosteales</taxon>
        <taxon>Gasterosteidae</taxon>
        <taxon>Gasterosteus</taxon>
    </lineage>
</organism>
<proteinExistence type="predicted"/>
<evidence type="ECO:0000313" key="1">
    <source>
        <dbReference type="Ensembl" id="ENSGACP00000039121.1"/>
    </source>
</evidence>
<sequence length="87" mass="9194">MPSDFITLFSGDLDLSPPKSFYSKESAYDLLPRELQLPSFTHQSLKVMSQTSGGEAGPPPSAALASAIKSVSLNSRTGYIKATSCAP</sequence>
<dbReference type="Proteomes" id="UP000007635">
    <property type="component" value="Chromosome II"/>
</dbReference>
<reference evidence="1 2" key="1">
    <citation type="journal article" date="2021" name="G3 (Bethesda)">
        <title>Improved contiguity of the threespine stickleback genome using long-read sequencing.</title>
        <authorList>
            <person name="Nath S."/>
            <person name="Shaw D.E."/>
            <person name="White M.A."/>
        </authorList>
    </citation>
    <scope>NUCLEOTIDE SEQUENCE [LARGE SCALE GENOMIC DNA]</scope>
    <source>
        <strain evidence="1 2">Lake Benthic</strain>
    </source>
</reference>
<keyword evidence="2" id="KW-1185">Reference proteome</keyword>
<dbReference type="AlphaFoldDB" id="A0AAQ4PMT2"/>
<dbReference type="Ensembl" id="ENSGACT00000036668.1">
    <property type="protein sequence ID" value="ENSGACP00000039121.1"/>
    <property type="gene ID" value="ENSGACG00000015747.2"/>
</dbReference>
<dbReference type="GeneTree" id="ENSGT00940000155213"/>
<reference evidence="1" key="2">
    <citation type="submission" date="2025-08" db="UniProtKB">
        <authorList>
            <consortium name="Ensembl"/>
        </authorList>
    </citation>
    <scope>IDENTIFICATION</scope>
</reference>
<protein>
    <submittedName>
        <fullName evidence="1">Nuclear factor of activated T cells 5b</fullName>
    </submittedName>
</protein>
<name>A0AAQ4PMT2_GASAC</name>
<accession>A0AAQ4PMT2</accession>